<dbReference type="Pfam" id="PF13616">
    <property type="entry name" value="Rotamase_3"/>
    <property type="match status" value="1"/>
</dbReference>
<dbReference type="Pfam" id="PF00639">
    <property type="entry name" value="Rotamase"/>
    <property type="match status" value="1"/>
</dbReference>
<protein>
    <submittedName>
        <fullName evidence="3">Peptidylprolyl isomerase</fullName>
    </submittedName>
</protein>
<evidence type="ECO:0000256" key="1">
    <source>
        <dbReference type="PROSITE-ProRule" id="PRU00278"/>
    </source>
</evidence>
<dbReference type="SUPFAM" id="SSF54534">
    <property type="entry name" value="FKBP-like"/>
    <property type="match status" value="2"/>
</dbReference>
<proteinExistence type="predicted"/>
<dbReference type="RefSeq" id="WP_202859418.1">
    <property type="nucleotide sequence ID" value="NZ_JAEUGD010000067.1"/>
</dbReference>
<dbReference type="GO" id="GO:0003755">
    <property type="term" value="F:peptidyl-prolyl cis-trans isomerase activity"/>
    <property type="evidence" value="ECO:0007669"/>
    <property type="project" value="UniProtKB-KW"/>
</dbReference>
<dbReference type="InterPro" id="IPR027304">
    <property type="entry name" value="Trigger_fact/SurA_dom_sf"/>
</dbReference>
<reference evidence="3" key="1">
    <citation type="submission" date="2021-01" db="EMBL/GenBank/DDBJ databases">
        <title>Fulvivirga kasyanovii gen. nov., sp nov., a novel member of the phylum Bacteroidetes isolated from seawater in a mussel farm.</title>
        <authorList>
            <person name="Zhao L.-H."/>
            <person name="Wang Z.-J."/>
        </authorList>
    </citation>
    <scope>NUCLEOTIDE SEQUENCE</scope>
    <source>
        <strain evidence="3">29W222</strain>
    </source>
</reference>
<keyword evidence="1 3" id="KW-0413">Isomerase</keyword>
<name>A0A937G1E6_9BACT</name>
<dbReference type="InterPro" id="IPR050245">
    <property type="entry name" value="PrsA_foldase"/>
</dbReference>
<comment type="caution">
    <text evidence="3">The sequence shown here is derived from an EMBL/GenBank/DDBJ whole genome shotgun (WGS) entry which is preliminary data.</text>
</comment>
<dbReference type="PANTHER" id="PTHR47245">
    <property type="entry name" value="PEPTIDYLPROLYL ISOMERASE"/>
    <property type="match status" value="1"/>
</dbReference>
<keyword evidence="1" id="KW-0697">Rotamase</keyword>
<accession>A0A937G1E6</accession>
<feature type="domain" description="PpiC" evidence="2">
    <location>
        <begin position="238"/>
        <end position="339"/>
    </location>
</feature>
<feature type="domain" description="PpiC" evidence="2">
    <location>
        <begin position="131"/>
        <end position="233"/>
    </location>
</feature>
<dbReference type="EMBL" id="JAEUGD010000067">
    <property type="protein sequence ID" value="MBL6449879.1"/>
    <property type="molecule type" value="Genomic_DNA"/>
</dbReference>
<evidence type="ECO:0000259" key="2">
    <source>
        <dbReference type="PROSITE" id="PS50198"/>
    </source>
</evidence>
<dbReference type="SUPFAM" id="SSF109998">
    <property type="entry name" value="Triger factor/SurA peptide-binding domain-like"/>
    <property type="match status" value="1"/>
</dbReference>
<sequence length="662" mass="76840">MKFHVWFILILIVSCKVSSDVSSVKQDDSPVKSTKLFDVGGESVYTDEFAYVYKKNNVNNDSAFTHGDIKDYLDLYIKFKLKIAEAKSRGMDTTDAFIREFDTYKEQLKKPYLSENQVTEKLVAEAYQRYKEEVNASHILIQVDAQAAPEDTLKAYSKISEIREKAMNGTDFGKLAKEYSDDPSAKMNKGNLGYFTSFQMVYPFESAAYNTEEGKVSKPIRTKFGYHIVKVLDRRPSQGSVEVSHIMIRIKPNKADSLESRNKIFEIYDQAVGGVSWEDLAKQFSEDINTKNSGGLLKPFKVGQMPYAFQESAFALAQPGDISDPVMTPYGWHIIRLEKKYPLESFKELEPSIKSRINRDSRAELNKKVLIERLRKENGFEEADAVQKIWSHADSTLIKGRWSYPKEHEILDDVLFKIADEKYTVEDFFKYLGREQRPNSHSPEVYMRLQYNNFTDDRIIFYEENHLEEKYIDYRMLVNEYREGILLFELMEQEVWNKAVEDTTGLKTYYNEHKSEYQWGQRVDAVIYNSDKKDVLSEIKELINSNDSLALVKSTLEKHYNNKTALTLQVTEGAFEKGDNDTVDQVEWVPGVYNLDVSGRSNLVWVKEVLEPAPKKLDEIKGLVISDYQNYLEKLWVKELKERYPVNINDSGLNYIYEKLEK</sequence>
<dbReference type="Proteomes" id="UP000614216">
    <property type="component" value="Unassembled WGS sequence"/>
</dbReference>
<dbReference type="Gene3D" id="3.10.50.40">
    <property type="match status" value="2"/>
</dbReference>
<dbReference type="PROSITE" id="PS51257">
    <property type="entry name" value="PROKAR_LIPOPROTEIN"/>
    <property type="match status" value="1"/>
</dbReference>
<dbReference type="InterPro" id="IPR046357">
    <property type="entry name" value="PPIase_dom_sf"/>
</dbReference>
<dbReference type="InterPro" id="IPR000297">
    <property type="entry name" value="PPIase_PpiC"/>
</dbReference>
<dbReference type="AlphaFoldDB" id="A0A937G1E6"/>
<gene>
    <name evidence="3" type="ORF">JMN32_26440</name>
</gene>
<organism evidence="3 4">
    <name type="scientific">Fulvivirga marina</name>
    <dbReference type="NCBI Taxonomy" id="2494733"/>
    <lineage>
        <taxon>Bacteria</taxon>
        <taxon>Pseudomonadati</taxon>
        <taxon>Bacteroidota</taxon>
        <taxon>Cytophagia</taxon>
        <taxon>Cytophagales</taxon>
        <taxon>Fulvivirgaceae</taxon>
        <taxon>Fulvivirga</taxon>
    </lineage>
</organism>
<dbReference type="PANTHER" id="PTHR47245:SF2">
    <property type="entry name" value="PEPTIDYL-PROLYL CIS-TRANS ISOMERASE HP_0175-RELATED"/>
    <property type="match status" value="1"/>
</dbReference>
<evidence type="ECO:0000313" key="3">
    <source>
        <dbReference type="EMBL" id="MBL6449879.1"/>
    </source>
</evidence>
<keyword evidence="4" id="KW-1185">Reference proteome</keyword>
<evidence type="ECO:0000313" key="4">
    <source>
        <dbReference type="Proteomes" id="UP000614216"/>
    </source>
</evidence>
<dbReference type="PROSITE" id="PS50198">
    <property type="entry name" value="PPIC_PPIASE_2"/>
    <property type="match status" value="2"/>
</dbReference>